<feature type="coiled-coil region" evidence="1">
    <location>
        <begin position="5"/>
        <end position="65"/>
    </location>
</feature>
<evidence type="ECO:0000313" key="3">
    <source>
        <dbReference type="EMBL" id="SYV90128.1"/>
    </source>
</evidence>
<proteinExistence type="predicted"/>
<evidence type="ECO:0000313" key="4">
    <source>
        <dbReference type="Proteomes" id="UP000259864"/>
    </source>
</evidence>
<organism evidence="3 4">
    <name type="scientific">Metamycoplasma alkalescens</name>
    <dbReference type="NCBI Taxonomy" id="45363"/>
    <lineage>
        <taxon>Bacteria</taxon>
        <taxon>Bacillati</taxon>
        <taxon>Mycoplasmatota</taxon>
        <taxon>Mycoplasmoidales</taxon>
        <taxon>Metamycoplasmataceae</taxon>
        <taxon>Metamycoplasma</taxon>
    </lineage>
</organism>
<protein>
    <submittedName>
        <fullName evidence="3">Uncharacterized protein</fullName>
    </submittedName>
</protein>
<dbReference type="EMBL" id="LS991949">
    <property type="protein sequence ID" value="SYV90128.1"/>
    <property type="molecule type" value="Genomic_DNA"/>
</dbReference>
<dbReference type="Proteomes" id="UP000259864">
    <property type="component" value="Chromosome 1"/>
</dbReference>
<accession>A0A3B0NZ86</accession>
<feature type="non-terminal residue" evidence="3">
    <location>
        <position position="132"/>
    </location>
</feature>
<dbReference type="AlphaFoldDB" id="A0A3B0NZ86"/>
<gene>
    <name evidence="3" type="ORF">NCTC10135_00645</name>
</gene>
<evidence type="ECO:0000256" key="1">
    <source>
        <dbReference type="SAM" id="Coils"/>
    </source>
</evidence>
<name>A0A3B0NZ86_9BACT</name>
<feature type="region of interest" description="Disordered" evidence="2">
    <location>
        <begin position="113"/>
        <end position="132"/>
    </location>
</feature>
<reference evidence="4" key="1">
    <citation type="submission" date="2018-06" db="EMBL/GenBank/DDBJ databases">
        <authorList>
            <consortium name="Pathogen Informatics"/>
        </authorList>
    </citation>
    <scope>NUCLEOTIDE SEQUENCE [LARGE SCALE GENOMIC DNA]</scope>
    <source>
        <strain evidence="4">NCTC10135</strain>
    </source>
</reference>
<keyword evidence="1" id="KW-0175">Coiled coil</keyword>
<evidence type="ECO:0000256" key="2">
    <source>
        <dbReference type="SAM" id="MobiDB-lite"/>
    </source>
</evidence>
<dbReference type="KEGG" id="mala:NCTC10135_00645"/>
<sequence>MKVDLKKALDENTLLIKKIEMYKNNSSVEYNKELEDKLNDYLKTSDELSNELLKVKNDKAELLHRIEIVTFENRKLKMKVGTLEQELDKQVSFMENVKKFEESIKNFNFSKKSEAPEKDDSIVDKETKPLAW</sequence>